<accession>A0A4C1XXF8</accession>
<name>A0A4C1XXF8_EUMVA</name>
<feature type="signal peptide" evidence="1">
    <location>
        <begin position="1"/>
        <end position="15"/>
    </location>
</feature>
<evidence type="ECO:0008006" key="4">
    <source>
        <dbReference type="Google" id="ProtNLM"/>
    </source>
</evidence>
<reference evidence="2 3" key="1">
    <citation type="journal article" date="2019" name="Commun. Biol.">
        <title>The bagworm genome reveals a unique fibroin gene that provides high tensile strength.</title>
        <authorList>
            <person name="Kono N."/>
            <person name="Nakamura H."/>
            <person name="Ohtoshi R."/>
            <person name="Tomita M."/>
            <person name="Numata K."/>
            <person name="Arakawa K."/>
        </authorList>
    </citation>
    <scope>NUCLEOTIDE SEQUENCE [LARGE SCALE GENOMIC DNA]</scope>
</reference>
<organism evidence="2 3">
    <name type="scientific">Eumeta variegata</name>
    <name type="common">Bagworm moth</name>
    <name type="synonym">Eumeta japonica</name>
    <dbReference type="NCBI Taxonomy" id="151549"/>
    <lineage>
        <taxon>Eukaryota</taxon>
        <taxon>Metazoa</taxon>
        <taxon>Ecdysozoa</taxon>
        <taxon>Arthropoda</taxon>
        <taxon>Hexapoda</taxon>
        <taxon>Insecta</taxon>
        <taxon>Pterygota</taxon>
        <taxon>Neoptera</taxon>
        <taxon>Endopterygota</taxon>
        <taxon>Lepidoptera</taxon>
        <taxon>Glossata</taxon>
        <taxon>Ditrysia</taxon>
        <taxon>Tineoidea</taxon>
        <taxon>Psychidae</taxon>
        <taxon>Oiketicinae</taxon>
        <taxon>Eumeta</taxon>
    </lineage>
</organism>
<comment type="caution">
    <text evidence="2">The sequence shown here is derived from an EMBL/GenBank/DDBJ whole genome shotgun (WGS) entry which is preliminary data.</text>
</comment>
<dbReference type="EMBL" id="BGZK01001019">
    <property type="protein sequence ID" value="GBP68651.1"/>
    <property type="molecule type" value="Genomic_DNA"/>
</dbReference>
<evidence type="ECO:0000313" key="2">
    <source>
        <dbReference type="EMBL" id="GBP68651.1"/>
    </source>
</evidence>
<gene>
    <name evidence="2" type="ORF">EVAR_47657_1</name>
</gene>
<keyword evidence="1" id="KW-0732">Signal</keyword>
<evidence type="ECO:0000313" key="3">
    <source>
        <dbReference type="Proteomes" id="UP000299102"/>
    </source>
</evidence>
<keyword evidence="3" id="KW-1185">Reference proteome</keyword>
<protein>
    <recommendedName>
        <fullName evidence="4">Secreted protein</fullName>
    </recommendedName>
</protein>
<evidence type="ECO:0000256" key="1">
    <source>
        <dbReference type="SAM" id="SignalP"/>
    </source>
</evidence>
<proteinExistence type="predicted"/>
<sequence length="192" mass="22423">MFVFFTLYRLFLLKASHDLILRQALQVKHPTRPARIRAGEYVASNVGPFEGAVIYRRKEGPDSRHLRPVTCDVITEARRSCVYRIVRHPLTPYSGLINYRVSVTIQGRETVRRAVRPPPTCGRQFWRRYNHHVGRRATCETVGRLVLRKARVTHNFGRWAVQKAASFERRMRGRVIVLAYEDRHSIACRSQQ</sequence>
<feature type="chain" id="PRO_5020025154" description="Secreted protein" evidence="1">
    <location>
        <begin position="16"/>
        <end position="192"/>
    </location>
</feature>
<dbReference type="Proteomes" id="UP000299102">
    <property type="component" value="Unassembled WGS sequence"/>
</dbReference>
<dbReference type="AlphaFoldDB" id="A0A4C1XXF8"/>